<comment type="caution">
    <text evidence="2">The sequence shown here is derived from an EMBL/GenBank/DDBJ whole genome shotgun (WGS) entry which is preliminary data.</text>
</comment>
<gene>
    <name evidence="2" type="ORF">ERJ67_01040</name>
</gene>
<proteinExistence type="predicted"/>
<dbReference type="Proteomes" id="UP000317990">
    <property type="component" value="Unassembled WGS sequence"/>
</dbReference>
<reference evidence="2 3" key="1">
    <citation type="journal article" date="2019" name="mSystems">
        <title>Life at home and on the roam: Genomic adaptions reflect the dual lifestyle of an intracellular, facultative symbiont.</title>
        <authorList>
            <person name="Burgsdorf I."/>
        </authorList>
    </citation>
    <scope>NUCLEOTIDE SEQUENCE [LARGE SCALE GENOMIC DNA]</scope>
    <source>
        <strain evidence="2">277cV</strain>
    </source>
</reference>
<organism evidence="2 3">
    <name type="scientific">Aphanocapsa feldmannii 277cV</name>
    <dbReference type="NCBI Taxonomy" id="2507553"/>
    <lineage>
        <taxon>Bacteria</taxon>
        <taxon>Bacillati</taxon>
        <taxon>Cyanobacteriota</taxon>
        <taxon>Cyanophyceae</taxon>
        <taxon>Oscillatoriophycideae</taxon>
        <taxon>Chroococcales</taxon>
        <taxon>Microcystaceae</taxon>
        <taxon>Aphanocapsa</taxon>
    </lineage>
</organism>
<evidence type="ECO:0000256" key="1">
    <source>
        <dbReference type="SAM" id="MobiDB-lite"/>
    </source>
</evidence>
<protein>
    <submittedName>
        <fullName evidence="2">Uncharacterized protein</fullName>
    </submittedName>
</protein>
<dbReference type="AlphaFoldDB" id="A0A524RQV1"/>
<feature type="compositionally biased region" description="Polar residues" evidence="1">
    <location>
        <begin position="1"/>
        <end position="19"/>
    </location>
</feature>
<evidence type="ECO:0000313" key="3">
    <source>
        <dbReference type="Proteomes" id="UP000317990"/>
    </source>
</evidence>
<feature type="region of interest" description="Disordered" evidence="1">
    <location>
        <begin position="1"/>
        <end position="23"/>
    </location>
</feature>
<dbReference type="EMBL" id="SRMO01000024">
    <property type="protein sequence ID" value="TGG96241.1"/>
    <property type="molecule type" value="Genomic_DNA"/>
</dbReference>
<accession>A0A524RQV1</accession>
<name>A0A524RQV1_9CHRO</name>
<evidence type="ECO:0000313" key="2">
    <source>
        <dbReference type="EMBL" id="TGG96241.1"/>
    </source>
</evidence>
<sequence>MLENNMNNFEGLHTNQNRLTDPKSDRDLLMDLYNATNGLNGERKTNWGGNKPISEWEKDLEIQLMDLYNETNGLNGERKTN</sequence>